<dbReference type="EMBL" id="GBXM01090616">
    <property type="protein sequence ID" value="JAH17961.1"/>
    <property type="molecule type" value="Transcribed_RNA"/>
</dbReference>
<keyword evidence="1" id="KW-0472">Membrane</keyword>
<feature type="transmembrane region" description="Helical" evidence="1">
    <location>
        <begin position="20"/>
        <end position="40"/>
    </location>
</feature>
<reference evidence="2" key="1">
    <citation type="submission" date="2014-11" db="EMBL/GenBank/DDBJ databases">
        <authorList>
            <person name="Amaro Gonzalez C."/>
        </authorList>
    </citation>
    <scope>NUCLEOTIDE SEQUENCE</scope>
</reference>
<sequence length="46" mass="5325">MVMNCAVSFVVQIISAPDLHYYGIITVIITADIIHIAYSYQFLQYW</sequence>
<organism evidence="2">
    <name type="scientific">Anguilla anguilla</name>
    <name type="common">European freshwater eel</name>
    <name type="synonym">Muraena anguilla</name>
    <dbReference type="NCBI Taxonomy" id="7936"/>
    <lineage>
        <taxon>Eukaryota</taxon>
        <taxon>Metazoa</taxon>
        <taxon>Chordata</taxon>
        <taxon>Craniata</taxon>
        <taxon>Vertebrata</taxon>
        <taxon>Euteleostomi</taxon>
        <taxon>Actinopterygii</taxon>
        <taxon>Neopterygii</taxon>
        <taxon>Teleostei</taxon>
        <taxon>Anguilliformes</taxon>
        <taxon>Anguillidae</taxon>
        <taxon>Anguilla</taxon>
    </lineage>
</organism>
<evidence type="ECO:0000313" key="2">
    <source>
        <dbReference type="EMBL" id="JAH17961.1"/>
    </source>
</evidence>
<accession>A0A0E9QM31</accession>
<keyword evidence="1" id="KW-0812">Transmembrane</keyword>
<keyword evidence="1" id="KW-1133">Transmembrane helix</keyword>
<evidence type="ECO:0000256" key="1">
    <source>
        <dbReference type="SAM" id="Phobius"/>
    </source>
</evidence>
<dbReference type="AlphaFoldDB" id="A0A0E9QM31"/>
<reference evidence="2" key="2">
    <citation type="journal article" date="2015" name="Fish Shellfish Immunol.">
        <title>Early steps in the European eel (Anguilla anguilla)-Vibrio vulnificus interaction in the gills: Role of the RtxA13 toxin.</title>
        <authorList>
            <person name="Callol A."/>
            <person name="Pajuelo D."/>
            <person name="Ebbesson L."/>
            <person name="Teles M."/>
            <person name="MacKenzie S."/>
            <person name="Amaro C."/>
        </authorList>
    </citation>
    <scope>NUCLEOTIDE SEQUENCE</scope>
</reference>
<name>A0A0E9QM31_ANGAN</name>
<proteinExistence type="predicted"/>
<protein>
    <submittedName>
        <fullName evidence="2">Uncharacterized protein</fullName>
    </submittedName>
</protein>